<proteinExistence type="predicted"/>
<reference evidence="3 4" key="1">
    <citation type="submission" date="2018-08" db="EMBL/GenBank/DDBJ databases">
        <title>A genome reference for cultivated species of the human gut microbiota.</title>
        <authorList>
            <person name="Zou Y."/>
            <person name="Xue W."/>
            <person name="Luo G."/>
        </authorList>
    </citation>
    <scope>NUCLEOTIDE SEQUENCE [LARGE SCALE GENOMIC DNA]</scope>
    <source>
        <strain evidence="3 4">AM07-24</strain>
    </source>
</reference>
<dbReference type="InterPro" id="IPR036890">
    <property type="entry name" value="HATPase_C_sf"/>
</dbReference>
<organism evidence="3 4">
    <name type="scientific">Emergencia timonensis</name>
    <dbReference type="NCBI Taxonomy" id="1776384"/>
    <lineage>
        <taxon>Bacteria</taxon>
        <taxon>Bacillati</taxon>
        <taxon>Bacillota</taxon>
        <taxon>Clostridia</taxon>
        <taxon>Peptostreptococcales</taxon>
        <taxon>Anaerovoracaceae</taxon>
        <taxon>Emergencia</taxon>
    </lineage>
</organism>
<feature type="transmembrane region" description="Helical" evidence="1">
    <location>
        <begin position="90"/>
        <end position="113"/>
    </location>
</feature>
<gene>
    <name evidence="3" type="ORF">DW099_01730</name>
</gene>
<evidence type="ECO:0000259" key="2">
    <source>
        <dbReference type="Pfam" id="PF14501"/>
    </source>
</evidence>
<feature type="transmembrane region" description="Helical" evidence="1">
    <location>
        <begin position="39"/>
        <end position="60"/>
    </location>
</feature>
<feature type="transmembrane region" description="Helical" evidence="1">
    <location>
        <begin position="125"/>
        <end position="145"/>
    </location>
</feature>
<feature type="domain" description="Sensor histidine kinase NatK-like C-terminal" evidence="2">
    <location>
        <begin position="338"/>
        <end position="437"/>
    </location>
</feature>
<dbReference type="PANTHER" id="PTHR40448">
    <property type="entry name" value="TWO-COMPONENT SENSOR HISTIDINE KINASE"/>
    <property type="match status" value="1"/>
</dbReference>
<name>A0A415E6B8_9FIRM</name>
<dbReference type="STRING" id="1776384.GCA_900086585_02625"/>
<dbReference type="InterPro" id="IPR032834">
    <property type="entry name" value="NatK-like_C"/>
</dbReference>
<sequence length="442" mass="50401">MLESYLSAFLVTFIISGSAALLCFCVVRDALIKKWSIILIQSLIFASLNGCVFSACVALWGEDYYIFMYGVCILCGWQYLYKVTKENRIWLFFLICMTFSFLFFCASVSYLFYAIWMPAASSGLYIYKDVLFFGSPLILFWYPFYCYMRKLYLKVRRLFIPHMWRLCILPVMFSFLLWLQSVILPGDMVGVAVSCILKGFIVFCSFLTYSQMSSALNNAEKAIGEQERRKFLAHQFDLQKTRMEDLEAHAEEMRRIRHDRRQHVEVLKGLLAEGNVAKAREYLQDYEDSISKNIQPPLCCNFAADTICSRYQALAKQSGIKTILSLSLSKNPGVSGSDLAVILGNLWENAIAAALDASSEQFIRLKVVEKHEKIFIRMENNFGNIVLRDDGRYLSTKAGRNYAEGIGLSSIKAAAAKYGGIAEFSHNEDVFTSSILLYPNYT</sequence>
<dbReference type="GO" id="GO:0005524">
    <property type="term" value="F:ATP binding"/>
    <property type="evidence" value="ECO:0007669"/>
    <property type="project" value="UniProtKB-KW"/>
</dbReference>
<dbReference type="Pfam" id="PF14501">
    <property type="entry name" value="HATPase_c_5"/>
    <property type="match status" value="1"/>
</dbReference>
<feature type="transmembrane region" description="Helical" evidence="1">
    <location>
        <begin position="189"/>
        <end position="209"/>
    </location>
</feature>
<dbReference type="Gene3D" id="3.30.565.10">
    <property type="entry name" value="Histidine kinase-like ATPase, C-terminal domain"/>
    <property type="match status" value="1"/>
</dbReference>
<protein>
    <submittedName>
        <fullName evidence="3">ATP-binding protein</fullName>
    </submittedName>
</protein>
<evidence type="ECO:0000256" key="1">
    <source>
        <dbReference type="SAM" id="Phobius"/>
    </source>
</evidence>
<evidence type="ECO:0000313" key="4">
    <source>
        <dbReference type="Proteomes" id="UP000284841"/>
    </source>
</evidence>
<keyword evidence="1" id="KW-0812">Transmembrane</keyword>
<keyword evidence="3" id="KW-0547">Nucleotide-binding</keyword>
<comment type="caution">
    <text evidence="3">The sequence shown here is derived from an EMBL/GenBank/DDBJ whole genome shotgun (WGS) entry which is preliminary data.</text>
</comment>
<feature type="transmembrane region" description="Helical" evidence="1">
    <location>
        <begin position="66"/>
        <end position="83"/>
    </location>
</feature>
<dbReference type="OrthoDB" id="9156435at2"/>
<dbReference type="RefSeq" id="WP_067539331.1">
    <property type="nucleotide sequence ID" value="NZ_AP025567.1"/>
</dbReference>
<keyword evidence="4" id="KW-1185">Reference proteome</keyword>
<dbReference type="SUPFAM" id="SSF55874">
    <property type="entry name" value="ATPase domain of HSP90 chaperone/DNA topoisomerase II/histidine kinase"/>
    <property type="match status" value="1"/>
</dbReference>
<accession>A0A415E6B8</accession>
<keyword evidence="1" id="KW-1133">Transmembrane helix</keyword>
<dbReference type="EMBL" id="QRMS01000001">
    <property type="protein sequence ID" value="RHJ89322.1"/>
    <property type="molecule type" value="Genomic_DNA"/>
</dbReference>
<dbReference type="AlphaFoldDB" id="A0A415E6B8"/>
<dbReference type="CDD" id="cd16935">
    <property type="entry name" value="HATPase_AgrC-ComD-like"/>
    <property type="match status" value="1"/>
</dbReference>
<dbReference type="GO" id="GO:0042802">
    <property type="term" value="F:identical protein binding"/>
    <property type="evidence" value="ECO:0007669"/>
    <property type="project" value="TreeGrafter"/>
</dbReference>
<dbReference type="GeneID" id="83004951"/>
<keyword evidence="1" id="KW-0472">Membrane</keyword>
<feature type="transmembrane region" description="Helical" evidence="1">
    <location>
        <begin position="6"/>
        <end position="27"/>
    </location>
</feature>
<evidence type="ECO:0000313" key="3">
    <source>
        <dbReference type="EMBL" id="RHJ89322.1"/>
    </source>
</evidence>
<dbReference type="Proteomes" id="UP000284841">
    <property type="component" value="Unassembled WGS sequence"/>
</dbReference>
<dbReference type="PANTHER" id="PTHR40448:SF1">
    <property type="entry name" value="TWO-COMPONENT SENSOR HISTIDINE KINASE"/>
    <property type="match status" value="1"/>
</dbReference>
<keyword evidence="3" id="KW-0067">ATP-binding</keyword>
<feature type="transmembrane region" description="Helical" evidence="1">
    <location>
        <begin position="166"/>
        <end position="183"/>
    </location>
</feature>